<sequence>MSKVSRGLTTRYKHKETLKLTKGYYGRRKSCIKTAKQAVDRSLAYKYKSNRLKRRTNKTNSIRCLNKGSNERSIGYKLAMFGLHKLGLGYTLPMLNELASKRLFYDVLFNLFIFLTKIS</sequence>
<evidence type="ECO:0000313" key="7">
    <source>
        <dbReference type="Proteomes" id="UP000229707"/>
    </source>
</evidence>
<dbReference type="Pfam" id="PF00453">
    <property type="entry name" value="Ribosomal_L20"/>
    <property type="match status" value="1"/>
</dbReference>
<dbReference type="InterPro" id="IPR005813">
    <property type="entry name" value="Ribosomal_bL20"/>
</dbReference>
<keyword evidence="2" id="KW-0689">Ribosomal protein</keyword>
<dbReference type="EMBL" id="NXGL01000095">
    <property type="protein sequence ID" value="PIM94832.1"/>
    <property type="molecule type" value="Genomic_DNA"/>
</dbReference>
<accession>A0ABX4MF85</accession>
<evidence type="ECO:0000256" key="4">
    <source>
        <dbReference type="ARBA" id="ARBA00035172"/>
    </source>
</evidence>
<dbReference type="Proteomes" id="UP000229707">
    <property type="component" value="Unassembled WGS sequence"/>
</dbReference>
<comment type="similarity">
    <text evidence="1">Belongs to the bacterial ribosomal protein bL20 family.</text>
</comment>
<reference evidence="6" key="1">
    <citation type="submission" date="2017-09" db="EMBL/GenBank/DDBJ databases">
        <authorList>
            <person name="Campbell M.A."/>
            <person name="Lukasik P."/>
            <person name="Simon C."/>
            <person name="McCutcheon J.P."/>
        </authorList>
    </citation>
    <scope>NUCLEOTIDE SEQUENCE [LARGE SCALE GENOMIC DNA]</scope>
    <source>
        <strain evidence="6">MAGCAS</strain>
    </source>
</reference>
<keyword evidence="7" id="KW-1185">Reference proteome</keyword>
<gene>
    <name evidence="6" type="primary">rplT</name>
    <name evidence="6" type="ORF">MAGCAS_273</name>
</gene>
<evidence type="ECO:0000256" key="5">
    <source>
        <dbReference type="ARBA" id="ARBA00035482"/>
    </source>
</evidence>
<evidence type="ECO:0000313" key="6">
    <source>
        <dbReference type="EMBL" id="PIM94832.1"/>
    </source>
</evidence>
<evidence type="ECO:0000256" key="1">
    <source>
        <dbReference type="ARBA" id="ARBA00007698"/>
    </source>
</evidence>
<evidence type="ECO:0000256" key="2">
    <source>
        <dbReference type="ARBA" id="ARBA00022980"/>
    </source>
</evidence>
<dbReference type="SUPFAM" id="SSF74731">
    <property type="entry name" value="Ribosomal protein L20"/>
    <property type="match status" value="1"/>
</dbReference>
<dbReference type="PRINTS" id="PR00062">
    <property type="entry name" value="RIBOSOMALL20"/>
</dbReference>
<dbReference type="InterPro" id="IPR035566">
    <property type="entry name" value="Ribosomal_protein_bL20_C"/>
</dbReference>
<evidence type="ECO:0000256" key="3">
    <source>
        <dbReference type="ARBA" id="ARBA00023274"/>
    </source>
</evidence>
<dbReference type="Gene3D" id="6.10.160.10">
    <property type="match status" value="1"/>
</dbReference>
<organism evidence="6 7">
    <name type="scientific">Candidatus Hodgkinia cicadicola</name>
    <dbReference type="NCBI Taxonomy" id="573658"/>
    <lineage>
        <taxon>Bacteria</taxon>
        <taxon>Pseudomonadati</taxon>
        <taxon>Pseudomonadota</taxon>
        <taxon>Alphaproteobacteria</taxon>
        <taxon>Hyphomicrobiales</taxon>
        <taxon>Candidatus Hodgkinia</taxon>
    </lineage>
</organism>
<comment type="caution">
    <text evidence="6">The sequence shown here is derived from an EMBL/GenBank/DDBJ whole genome shotgun (WGS) entry which is preliminary data.</text>
</comment>
<proteinExistence type="inferred from homology"/>
<protein>
    <recommendedName>
        <fullName evidence="4">Large ribosomal subunit protein bL20</fullName>
    </recommendedName>
    <alternativeName>
        <fullName evidence="5">50S ribosomal protein L20</fullName>
    </alternativeName>
</protein>
<dbReference type="PANTHER" id="PTHR10986">
    <property type="entry name" value="39S RIBOSOMAL PROTEIN L20"/>
    <property type="match status" value="1"/>
</dbReference>
<name>A0ABX4MF85_9HYPH</name>
<keyword evidence="3" id="KW-0687">Ribonucleoprotein</keyword>